<organism evidence="1 2">
    <name type="scientific">Enteractinococcus helveticum</name>
    <dbReference type="NCBI Taxonomy" id="1837282"/>
    <lineage>
        <taxon>Bacteria</taxon>
        <taxon>Bacillati</taxon>
        <taxon>Actinomycetota</taxon>
        <taxon>Actinomycetes</taxon>
        <taxon>Micrococcales</taxon>
        <taxon>Micrococcaceae</taxon>
    </lineage>
</organism>
<dbReference type="RefSeq" id="WP_303908130.1">
    <property type="nucleotide sequence ID" value="NZ_DYXC01000146.1"/>
</dbReference>
<evidence type="ECO:0000313" key="1">
    <source>
        <dbReference type="EMBL" id="HJF15640.1"/>
    </source>
</evidence>
<gene>
    <name evidence="1" type="ORF">K8V32_12750</name>
</gene>
<proteinExistence type="predicted"/>
<name>A0A921FPP7_9MICC</name>
<dbReference type="AlphaFoldDB" id="A0A921FPP7"/>
<feature type="non-terminal residue" evidence="1">
    <location>
        <position position="1"/>
    </location>
</feature>
<reference evidence="1" key="1">
    <citation type="journal article" date="2021" name="PeerJ">
        <title>Extensive microbial diversity within the chicken gut microbiome revealed by metagenomics and culture.</title>
        <authorList>
            <person name="Gilroy R."/>
            <person name="Ravi A."/>
            <person name="Getino M."/>
            <person name="Pursley I."/>
            <person name="Horton D.L."/>
            <person name="Alikhan N.F."/>
            <person name="Baker D."/>
            <person name="Gharbi K."/>
            <person name="Hall N."/>
            <person name="Watson M."/>
            <person name="Adriaenssens E.M."/>
            <person name="Foster-Nyarko E."/>
            <person name="Jarju S."/>
            <person name="Secka A."/>
            <person name="Antonio M."/>
            <person name="Oren A."/>
            <person name="Chaudhuri R.R."/>
            <person name="La Ragione R."/>
            <person name="Hildebrand F."/>
            <person name="Pallen M.J."/>
        </authorList>
    </citation>
    <scope>NUCLEOTIDE SEQUENCE</scope>
    <source>
        <strain evidence="1">ChiHjej13B12-14962</strain>
    </source>
</reference>
<protein>
    <submittedName>
        <fullName evidence="1">Uncharacterized protein</fullName>
    </submittedName>
</protein>
<sequence length="153" mass="17179">QRAKSVRMIGERLISGSWTATLLTAAWIHLGGQAPEYFEAATACTTRQRKRSRIMSAAIRQSDYLERPDISDDDLQIIGGVVVTAPELTVMDLLRIGGTQRHQDRAYALLGRTNIDSLRRRFEDHNTSPDIVAAQKLFESLVRQYQGVPRKVA</sequence>
<accession>A0A921FPP7</accession>
<reference evidence="1" key="2">
    <citation type="submission" date="2021-09" db="EMBL/GenBank/DDBJ databases">
        <authorList>
            <person name="Gilroy R."/>
        </authorList>
    </citation>
    <scope>NUCLEOTIDE SEQUENCE</scope>
    <source>
        <strain evidence="1">ChiHjej13B12-14962</strain>
    </source>
</reference>
<evidence type="ECO:0000313" key="2">
    <source>
        <dbReference type="Proteomes" id="UP000703315"/>
    </source>
</evidence>
<comment type="caution">
    <text evidence="1">The sequence shown here is derived from an EMBL/GenBank/DDBJ whole genome shotgun (WGS) entry which is preliminary data.</text>
</comment>
<dbReference type="Proteomes" id="UP000703315">
    <property type="component" value="Unassembled WGS sequence"/>
</dbReference>
<dbReference type="EMBL" id="DYXC01000146">
    <property type="protein sequence ID" value="HJF15640.1"/>
    <property type="molecule type" value="Genomic_DNA"/>
</dbReference>